<keyword evidence="3" id="KW-0813">Transport</keyword>
<dbReference type="InterPro" id="IPR047817">
    <property type="entry name" value="ABC2_TM_bact-type"/>
</dbReference>
<evidence type="ECO:0000256" key="2">
    <source>
        <dbReference type="ARBA" id="ARBA00007783"/>
    </source>
</evidence>
<dbReference type="Gene3D" id="3.40.1710.10">
    <property type="entry name" value="abc type-2 transporter like domain"/>
    <property type="match status" value="1"/>
</dbReference>
<evidence type="ECO:0000256" key="7">
    <source>
        <dbReference type="ARBA" id="ARBA00023136"/>
    </source>
</evidence>
<name>A0AAE6EV02_BACFG</name>
<keyword evidence="6 8" id="KW-1133">Transmembrane helix</keyword>
<dbReference type="EMBL" id="CP036546">
    <property type="protein sequence ID" value="QCQ46514.1"/>
    <property type="molecule type" value="Genomic_DNA"/>
</dbReference>
<keyword evidence="4" id="KW-1003">Cell membrane</keyword>
<keyword evidence="5 8" id="KW-0812">Transmembrane</keyword>
<dbReference type="InterPro" id="IPR051449">
    <property type="entry name" value="ABC-2_transporter_component"/>
</dbReference>
<dbReference type="InterPro" id="IPR013525">
    <property type="entry name" value="ABC2_TM"/>
</dbReference>
<sequence length="372" mass="41528">MIKYLIEKEFKQLLRNSFLPRLIFIFPCMIMLLMPWAANLEIKNIRMNIIDNDHSALSRRLVDKITASTYFRTTALPDSYKEGLEAIEAGTADVLLEIPGDFEKDWVNGEAAHVLVAANAVNGTKGGLGSSYLSAIINDYGTELQAESGNIPVAANGDLPRIDILTQNLFNPNLDYKLFMIPALMVMLLTMLCGFLPALNIVGEKEAGTIEQINVTPVGKFTFILAKLIPYWLIGFVVLTLCFILAWALYGIFPAGHFLVIYFFAIIFVLAVSGLGLVISNHSATMQQAMFVMWFCMLILILMSGLFTPVRSMPEWAQWITMLNPLKYFMQVMRMVYLKGSGFIDLLPQLGALLAFALFFNIGAVKSYRKSG</sequence>
<reference evidence="10 11" key="1">
    <citation type="submission" date="2019-03" db="EMBL/GenBank/DDBJ databases">
        <title>Complete genome assembly of MDR B. fragilis.</title>
        <authorList>
            <person name="Sydenham T.V."/>
            <person name="Hasman H."/>
            <person name="Justesen U.S."/>
        </authorList>
    </citation>
    <scope>NUCLEOTIDE SEQUENCE [LARGE SCALE GENOMIC DNA]</scope>
    <source>
        <strain evidence="10 11">DCMSKEJBY0001B</strain>
    </source>
</reference>
<dbReference type="PANTHER" id="PTHR30294:SF29">
    <property type="entry name" value="MULTIDRUG ABC TRANSPORTER PERMEASE YBHS-RELATED"/>
    <property type="match status" value="1"/>
</dbReference>
<evidence type="ECO:0000259" key="9">
    <source>
        <dbReference type="PROSITE" id="PS51012"/>
    </source>
</evidence>
<evidence type="ECO:0000256" key="6">
    <source>
        <dbReference type="ARBA" id="ARBA00022989"/>
    </source>
</evidence>
<evidence type="ECO:0000256" key="1">
    <source>
        <dbReference type="ARBA" id="ARBA00004651"/>
    </source>
</evidence>
<evidence type="ECO:0000313" key="11">
    <source>
        <dbReference type="Proteomes" id="UP000036847"/>
    </source>
</evidence>
<dbReference type="AlphaFoldDB" id="A0AAE6EV02"/>
<dbReference type="GO" id="GO:0140359">
    <property type="term" value="F:ABC-type transporter activity"/>
    <property type="evidence" value="ECO:0007669"/>
    <property type="project" value="InterPro"/>
</dbReference>
<feature type="domain" description="ABC transmembrane type-2" evidence="9">
    <location>
        <begin position="146"/>
        <end position="371"/>
    </location>
</feature>
<feature type="transmembrane region" description="Helical" evidence="8">
    <location>
        <begin position="346"/>
        <end position="365"/>
    </location>
</feature>
<evidence type="ECO:0000256" key="4">
    <source>
        <dbReference type="ARBA" id="ARBA00022475"/>
    </source>
</evidence>
<feature type="transmembrane region" description="Helical" evidence="8">
    <location>
        <begin position="21"/>
        <end position="38"/>
    </location>
</feature>
<protein>
    <submittedName>
        <fullName evidence="10">ABC transporter permease</fullName>
    </submittedName>
</protein>
<accession>A0AAE6EV02</accession>
<evidence type="ECO:0000256" key="3">
    <source>
        <dbReference type="ARBA" id="ARBA00022448"/>
    </source>
</evidence>
<dbReference type="GO" id="GO:0005886">
    <property type="term" value="C:plasma membrane"/>
    <property type="evidence" value="ECO:0007669"/>
    <property type="project" value="UniProtKB-SubCell"/>
</dbReference>
<feature type="transmembrane region" description="Helical" evidence="8">
    <location>
        <begin position="259"/>
        <end position="279"/>
    </location>
</feature>
<keyword evidence="7 8" id="KW-0472">Membrane</keyword>
<evidence type="ECO:0000256" key="5">
    <source>
        <dbReference type="ARBA" id="ARBA00022692"/>
    </source>
</evidence>
<feature type="transmembrane region" description="Helical" evidence="8">
    <location>
        <begin position="229"/>
        <end position="253"/>
    </location>
</feature>
<gene>
    <name evidence="10" type="ORF">EC80_017525</name>
</gene>
<dbReference type="Proteomes" id="UP000036847">
    <property type="component" value="Chromosome"/>
</dbReference>
<comment type="subcellular location">
    <subcellularLocation>
        <location evidence="1">Cell membrane</location>
        <topology evidence="1">Multi-pass membrane protein</topology>
    </subcellularLocation>
</comment>
<feature type="transmembrane region" description="Helical" evidence="8">
    <location>
        <begin position="291"/>
        <end position="310"/>
    </location>
</feature>
<evidence type="ECO:0000313" key="10">
    <source>
        <dbReference type="EMBL" id="QCQ46514.1"/>
    </source>
</evidence>
<dbReference type="RefSeq" id="WP_032537045.1">
    <property type="nucleotide sequence ID" value="NZ_CP036546.1"/>
</dbReference>
<dbReference type="PANTHER" id="PTHR30294">
    <property type="entry name" value="MEMBRANE COMPONENT OF ABC TRANSPORTER YHHJ-RELATED"/>
    <property type="match status" value="1"/>
</dbReference>
<comment type="similarity">
    <text evidence="2">Belongs to the ABC-2 integral membrane protein family.</text>
</comment>
<evidence type="ECO:0000256" key="8">
    <source>
        <dbReference type="SAM" id="Phobius"/>
    </source>
</evidence>
<feature type="transmembrane region" description="Helical" evidence="8">
    <location>
        <begin position="179"/>
        <end position="202"/>
    </location>
</feature>
<dbReference type="PROSITE" id="PS51012">
    <property type="entry name" value="ABC_TM2"/>
    <property type="match status" value="1"/>
</dbReference>
<organism evidence="10 11">
    <name type="scientific">Bacteroides fragilis</name>
    <dbReference type="NCBI Taxonomy" id="817"/>
    <lineage>
        <taxon>Bacteria</taxon>
        <taxon>Pseudomonadati</taxon>
        <taxon>Bacteroidota</taxon>
        <taxon>Bacteroidia</taxon>
        <taxon>Bacteroidales</taxon>
        <taxon>Bacteroidaceae</taxon>
        <taxon>Bacteroides</taxon>
    </lineage>
</organism>
<proteinExistence type="inferred from homology"/>
<dbReference type="Pfam" id="PF12698">
    <property type="entry name" value="ABC2_membrane_3"/>
    <property type="match status" value="1"/>
</dbReference>